<evidence type="ECO:0000256" key="1">
    <source>
        <dbReference type="SAM" id="MobiDB-lite"/>
    </source>
</evidence>
<comment type="caution">
    <text evidence="2">The sequence shown here is derived from an EMBL/GenBank/DDBJ whole genome shotgun (WGS) entry which is preliminary data.</text>
</comment>
<feature type="region of interest" description="Disordered" evidence="1">
    <location>
        <begin position="261"/>
        <end position="424"/>
    </location>
</feature>
<sequence length="667" mass="73560">MTDQHTGAGEGRRALRPPPGFENTRSNRRTEAGEASAAPTPEEQPSSTLSSSARGSAHGLFPLPSASDFSPPSSTTSASSGRSTLPEVSSEYRNRDKMEATNAFFFGHHHHQLVAIMTKKFQDLLDYDKTKNRKILHIDWIAGNPSDPIKKEGGDAAHGGMSAEDRRLSESVARSVMRITYNVPQWDETMTWNKSMFFGDWLSDHKGFRQYFIEIHVKRISGADDAMLHSCGISPEYVWLSLHNDKAPALMPIVLPPIMTQQVRSQAPSRELPTPGQTSSEDMPEVEQREYATPAHAPATVPSMIVPTCSADKGKGKATAPPDKPVALNPEAPVFTSSQQAAQTVGTPSQSAQSPQRRTPLPNIGTLALGQQASADQPIPSVETTAPRTGIPRSQHLPATGSFNSFEAEEPDDPRISPTSSASSYEDEGTVYLAENVDPFEALIPAHAAPAISAADLHRHRQEYDRSAHAKREELKKTFHFLQNPAFIERKNKSFVYAVRVVAVPDRGHVVNDLTGPRIDDRYGTLLGQGGWVVPPAEKRAQWRDEHKRSYRNKGAKLGRYEGIPRPQVQHAMPLRLDWTGGLEARYFGPVAPVWRELCDPCLEDVYWMVWQLMSGKQFLGFNPGNGFGVARRDPMGEEPLLRQCPFKSPSAEALFHAASYPRGKEC</sequence>
<dbReference type="AlphaFoldDB" id="A0AAN6PUQ2"/>
<evidence type="ECO:0000313" key="2">
    <source>
        <dbReference type="EMBL" id="KAK4098103.1"/>
    </source>
</evidence>
<dbReference type="EMBL" id="MU863663">
    <property type="protein sequence ID" value="KAK4098103.1"/>
    <property type="molecule type" value="Genomic_DNA"/>
</dbReference>
<reference evidence="2" key="2">
    <citation type="submission" date="2023-05" db="EMBL/GenBank/DDBJ databases">
        <authorList>
            <consortium name="Lawrence Berkeley National Laboratory"/>
            <person name="Steindorff A."/>
            <person name="Hensen N."/>
            <person name="Bonometti L."/>
            <person name="Westerberg I."/>
            <person name="Brannstrom I.O."/>
            <person name="Guillou S."/>
            <person name="Cros-Aarteil S."/>
            <person name="Calhoun S."/>
            <person name="Haridas S."/>
            <person name="Kuo A."/>
            <person name="Mondo S."/>
            <person name="Pangilinan J."/>
            <person name="Riley R."/>
            <person name="Labutti K."/>
            <person name="Andreopoulos B."/>
            <person name="Lipzen A."/>
            <person name="Chen C."/>
            <person name="Yanf M."/>
            <person name="Daum C."/>
            <person name="Ng V."/>
            <person name="Clum A."/>
            <person name="Ohm R."/>
            <person name="Martin F."/>
            <person name="Silar P."/>
            <person name="Natvig D."/>
            <person name="Lalanne C."/>
            <person name="Gautier V."/>
            <person name="Ament-Velasquez S.L."/>
            <person name="Kruys A."/>
            <person name="Hutchinson M.I."/>
            <person name="Powell A.J."/>
            <person name="Barry K."/>
            <person name="Miller A.N."/>
            <person name="Grigoriev I.V."/>
            <person name="Debuchy R."/>
            <person name="Gladieux P."/>
            <person name="Thoren M.H."/>
            <person name="Johannesson H."/>
        </authorList>
    </citation>
    <scope>NUCLEOTIDE SEQUENCE</scope>
    <source>
        <strain evidence="2">CBS 757.83</strain>
    </source>
</reference>
<organism evidence="2 3">
    <name type="scientific">Parathielavia hyrcaniae</name>
    <dbReference type="NCBI Taxonomy" id="113614"/>
    <lineage>
        <taxon>Eukaryota</taxon>
        <taxon>Fungi</taxon>
        <taxon>Dikarya</taxon>
        <taxon>Ascomycota</taxon>
        <taxon>Pezizomycotina</taxon>
        <taxon>Sordariomycetes</taxon>
        <taxon>Sordariomycetidae</taxon>
        <taxon>Sordariales</taxon>
        <taxon>Chaetomiaceae</taxon>
        <taxon>Parathielavia</taxon>
    </lineage>
</organism>
<keyword evidence="3" id="KW-1185">Reference proteome</keyword>
<evidence type="ECO:0000313" key="3">
    <source>
        <dbReference type="Proteomes" id="UP001305647"/>
    </source>
</evidence>
<name>A0AAN6PUQ2_9PEZI</name>
<proteinExistence type="predicted"/>
<reference evidence="2" key="1">
    <citation type="journal article" date="2023" name="Mol. Phylogenet. Evol.">
        <title>Genome-scale phylogeny and comparative genomics of the fungal order Sordariales.</title>
        <authorList>
            <person name="Hensen N."/>
            <person name="Bonometti L."/>
            <person name="Westerberg I."/>
            <person name="Brannstrom I.O."/>
            <person name="Guillou S."/>
            <person name="Cros-Aarteil S."/>
            <person name="Calhoun S."/>
            <person name="Haridas S."/>
            <person name="Kuo A."/>
            <person name="Mondo S."/>
            <person name="Pangilinan J."/>
            <person name="Riley R."/>
            <person name="LaButti K."/>
            <person name="Andreopoulos B."/>
            <person name="Lipzen A."/>
            <person name="Chen C."/>
            <person name="Yan M."/>
            <person name="Daum C."/>
            <person name="Ng V."/>
            <person name="Clum A."/>
            <person name="Steindorff A."/>
            <person name="Ohm R.A."/>
            <person name="Martin F."/>
            <person name="Silar P."/>
            <person name="Natvig D.O."/>
            <person name="Lalanne C."/>
            <person name="Gautier V."/>
            <person name="Ament-Velasquez S.L."/>
            <person name="Kruys A."/>
            <person name="Hutchinson M.I."/>
            <person name="Powell A.J."/>
            <person name="Barry K."/>
            <person name="Miller A.N."/>
            <person name="Grigoriev I.V."/>
            <person name="Debuchy R."/>
            <person name="Gladieux P."/>
            <person name="Hiltunen Thoren M."/>
            <person name="Johannesson H."/>
        </authorList>
    </citation>
    <scope>NUCLEOTIDE SEQUENCE</scope>
    <source>
        <strain evidence="2">CBS 757.83</strain>
    </source>
</reference>
<protein>
    <submittedName>
        <fullName evidence="2">Uncharacterized protein</fullName>
    </submittedName>
</protein>
<feature type="compositionally biased region" description="Polar residues" evidence="1">
    <location>
        <begin position="335"/>
        <end position="357"/>
    </location>
</feature>
<dbReference type="Proteomes" id="UP001305647">
    <property type="component" value="Unassembled WGS sequence"/>
</dbReference>
<accession>A0AAN6PUQ2</accession>
<gene>
    <name evidence="2" type="ORF">N658DRAFT_509895</name>
</gene>
<feature type="compositionally biased region" description="Low complexity" evidence="1">
    <location>
        <begin position="46"/>
        <end position="80"/>
    </location>
</feature>
<feature type="region of interest" description="Disordered" evidence="1">
    <location>
        <begin position="1"/>
        <end position="92"/>
    </location>
</feature>